<keyword evidence="5 6" id="KW-0456">Lyase</keyword>
<protein>
    <recommendedName>
        <fullName evidence="6">7,8-dihydroneopterin aldolase</fullName>
        <ecNumber evidence="6">4.1.2.25</ecNumber>
    </recommendedName>
</protein>
<evidence type="ECO:0000256" key="5">
    <source>
        <dbReference type="ARBA" id="ARBA00023239"/>
    </source>
</evidence>
<evidence type="ECO:0000256" key="2">
    <source>
        <dbReference type="ARBA" id="ARBA00005013"/>
    </source>
</evidence>
<comment type="catalytic activity">
    <reaction evidence="1 6">
        <text>7,8-dihydroneopterin = 6-hydroxymethyl-7,8-dihydropterin + glycolaldehyde</text>
        <dbReference type="Rhea" id="RHEA:10540"/>
        <dbReference type="ChEBI" id="CHEBI:17001"/>
        <dbReference type="ChEBI" id="CHEBI:17071"/>
        <dbReference type="ChEBI" id="CHEBI:44841"/>
        <dbReference type="EC" id="4.1.2.25"/>
    </reaction>
</comment>
<dbReference type="EC" id="4.1.2.25" evidence="6"/>
<reference evidence="9" key="1">
    <citation type="journal article" date="2019" name="Int. J. Syst. Evol. Microbiol.">
        <title>The Global Catalogue of Microorganisms (GCM) 10K type strain sequencing project: providing services to taxonomists for standard genome sequencing and annotation.</title>
        <authorList>
            <consortium name="The Broad Institute Genomics Platform"/>
            <consortium name="The Broad Institute Genome Sequencing Center for Infectious Disease"/>
            <person name="Wu L."/>
            <person name="Ma J."/>
        </authorList>
    </citation>
    <scope>NUCLEOTIDE SEQUENCE [LARGE SCALE GENOMIC DNA]</scope>
    <source>
        <strain evidence="9">CGMCC 1.16031</strain>
    </source>
</reference>
<comment type="caution">
    <text evidence="8">The sequence shown here is derived from an EMBL/GenBank/DDBJ whole genome shotgun (WGS) entry which is preliminary data.</text>
</comment>
<dbReference type="SUPFAM" id="SSF55620">
    <property type="entry name" value="Tetrahydrobiopterin biosynthesis enzymes-like"/>
    <property type="match status" value="1"/>
</dbReference>
<accession>A0ABW1XLN9</accession>
<dbReference type="EMBL" id="JBHSUS010000001">
    <property type="protein sequence ID" value="MFC6440774.1"/>
    <property type="molecule type" value="Genomic_DNA"/>
</dbReference>
<evidence type="ECO:0000256" key="3">
    <source>
        <dbReference type="ARBA" id="ARBA00005708"/>
    </source>
</evidence>
<dbReference type="Proteomes" id="UP001596364">
    <property type="component" value="Unassembled WGS sequence"/>
</dbReference>
<dbReference type="PANTHER" id="PTHR42844">
    <property type="entry name" value="DIHYDRONEOPTERIN ALDOLASE 1-RELATED"/>
    <property type="match status" value="1"/>
</dbReference>
<organism evidence="8 9">
    <name type="scientific">Pseudobowmanella zhangzhouensis</name>
    <dbReference type="NCBI Taxonomy" id="1537679"/>
    <lineage>
        <taxon>Bacteria</taxon>
        <taxon>Pseudomonadati</taxon>
        <taxon>Pseudomonadota</taxon>
        <taxon>Gammaproteobacteria</taxon>
        <taxon>Alteromonadales</taxon>
        <taxon>Alteromonadaceae</taxon>
    </lineage>
</organism>
<evidence type="ECO:0000256" key="4">
    <source>
        <dbReference type="ARBA" id="ARBA00022909"/>
    </source>
</evidence>
<comment type="function">
    <text evidence="6">Catalyzes the conversion of 7,8-dihydroneopterin to 6-hydroxymethyl-7,8-dihydropterin.</text>
</comment>
<dbReference type="RefSeq" id="WP_377148662.1">
    <property type="nucleotide sequence ID" value="NZ_JBHSUS010000001.1"/>
</dbReference>
<gene>
    <name evidence="8" type="primary">folB</name>
    <name evidence="8" type="ORF">ACFP85_11530</name>
</gene>
<evidence type="ECO:0000256" key="6">
    <source>
        <dbReference type="RuleBase" id="RU362079"/>
    </source>
</evidence>
<sequence>MDKIIISGLQVESLIGVYEWEREAPTSLLLDVEISTDLQRAADSDNVADTIDYAAVAELLMVTAKQASFELLEALASKLIDTLFSHFPVQQISMTVIKPGILPTARQVAVMLTRSR</sequence>
<dbReference type="GO" id="GO:0004150">
    <property type="term" value="F:dihydroneopterin aldolase activity"/>
    <property type="evidence" value="ECO:0007669"/>
    <property type="project" value="UniProtKB-EC"/>
</dbReference>
<evidence type="ECO:0000256" key="1">
    <source>
        <dbReference type="ARBA" id="ARBA00001353"/>
    </source>
</evidence>
<feature type="domain" description="Dihydroneopterin aldolase/epimerase" evidence="7">
    <location>
        <begin position="4"/>
        <end position="114"/>
    </location>
</feature>
<keyword evidence="9" id="KW-1185">Reference proteome</keyword>
<name>A0ABW1XLN9_9ALTE</name>
<evidence type="ECO:0000313" key="8">
    <source>
        <dbReference type="EMBL" id="MFC6440774.1"/>
    </source>
</evidence>
<comment type="similarity">
    <text evidence="3 6">Belongs to the DHNA family.</text>
</comment>
<dbReference type="Gene3D" id="3.30.1130.10">
    <property type="match status" value="1"/>
</dbReference>
<dbReference type="Pfam" id="PF02152">
    <property type="entry name" value="FolB"/>
    <property type="match status" value="1"/>
</dbReference>
<dbReference type="NCBIfam" id="TIGR00525">
    <property type="entry name" value="folB"/>
    <property type="match status" value="1"/>
</dbReference>
<dbReference type="SMART" id="SM00905">
    <property type="entry name" value="FolB"/>
    <property type="match status" value="1"/>
</dbReference>
<dbReference type="InterPro" id="IPR006157">
    <property type="entry name" value="FolB_dom"/>
</dbReference>
<dbReference type="PANTHER" id="PTHR42844:SF1">
    <property type="entry name" value="DIHYDRONEOPTERIN ALDOLASE 1-RELATED"/>
    <property type="match status" value="1"/>
</dbReference>
<proteinExistence type="inferred from homology"/>
<comment type="pathway">
    <text evidence="2 6">Cofactor biosynthesis; tetrahydrofolate biosynthesis; 2-amino-4-hydroxy-6-hydroxymethyl-7,8-dihydropteridine diphosphate from 7,8-dihydroneopterin triphosphate: step 3/4.</text>
</comment>
<keyword evidence="4 6" id="KW-0289">Folate biosynthesis</keyword>
<dbReference type="InterPro" id="IPR006156">
    <property type="entry name" value="Dihydroneopterin_aldolase"/>
</dbReference>
<evidence type="ECO:0000313" key="9">
    <source>
        <dbReference type="Proteomes" id="UP001596364"/>
    </source>
</evidence>
<dbReference type="NCBIfam" id="TIGR00526">
    <property type="entry name" value="folB_dom"/>
    <property type="match status" value="1"/>
</dbReference>
<evidence type="ECO:0000259" key="7">
    <source>
        <dbReference type="SMART" id="SM00905"/>
    </source>
</evidence>
<dbReference type="InterPro" id="IPR043133">
    <property type="entry name" value="GTP-CH-I_C/QueF"/>
</dbReference>